<accession>M6JGR8</accession>
<name>M6JGR8_9LEPT</name>
<organism evidence="1 2">
    <name type="scientific">Leptospira santarosai serovar Arenal str. MAVJ 401</name>
    <dbReference type="NCBI Taxonomy" id="1049976"/>
    <lineage>
        <taxon>Bacteria</taxon>
        <taxon>Pseudomonadati</taxon>
        <taxon>Spirochaetota</taxon>
        <taxon>Spirochaetia</taxon>
        <taxon>Leptospirales</taxon>
        <taxon>Leptospiraceae</taxon>
        <taxon>Leptospira</taxon>
    </lineage>
</organism>
<dbReference type="AlphaFoldDB" id="M6JGR8"/>
<protein>
    <submittedName>
        <fullName evidence="1">Uncharacterized protein</fullName>
    </submittedName>
</protein>
<dbReference type="EMBL" id="AHMU02000058">
    <property type="protein sequence ID" value="EMN21104.1"/>
    <property type="molecule type" value="Genomic_DNA"/>
</dbReference>
<gene>
    <name evidence="1" type="ORF">LEP1GSC063_1123</name>
</gene>
<evidence type="ECO:0000313" key="2">
    <source>
        <dbReference type="Proteomes" id="UP000012106"/>
    </source>
</evidence>
<evidence type="ECO:0000313" key="1">
    <source>
        <dbReference type="EMBL" id="EMN21104.1"/>
    </source>
</evidence>
<dbReference type="Proteomes" id="UP000012106">
    <property type="component" value="Unassembled WGS sequence"/>
</dbReference>
<comment type="caution">
    <text evidence="1">The sequence shown here is derived from an EMBL/GenBank/DDBJ whole genome shotgun (WGS) entry which is preliminary data.</text>
</comment>
<proteinExistence type="predicted"/>
<reference evidence="1 2" key="1">
    <citation type="submission" date="2013-01" db="EMBL/GenBank/DDBJ databases">
        <authorList>
            <person name="Harkins D.M."/>
            <person name="Durkin A.S."/>
            <person name="Brinkac L.M."/>
            <person name="Haft D.H."/>
            <person name="Selengut J.D."/>
            <person name="Sanka R."/>
            <person name="DePew J."/>
            <person name="Purushe J."/>
            <person name="Hartskeerl R.A."/>
            <person name="Ahmed A."/>
            <person name="van der Linden H."/>
            <person name="Goris M.G.A."/>
            <person name="Vinetz J.M."/>
            <person name="Sutton G.G."/>
            <person name="Nierman W.C."/>
            <person name="Fouts D.E."/>
        </authorList>
    </citation>
    <scope>NUCLEOTIDE SEQUENCE [LARGE SCALE GENOMIC DNA]</scope>
    <source>
        <strain evidence="1 2">MAVJ 401</strain>
    </source>
</reference>
<sequence length="69" mass="8142">MLKVSTILEKRHIRSVLIKNKRKLISQQFNFTVSHLKNIRGTVGILSKDRVFLDGFFRDYKNSHILLKT</sequence>